<gene>
    <name evidence="3" type="ORF">DFP72DRAFT_1145647</name>
</gene>
<evidence type="ECO:0000313" key="3">
    <source>
        <dbReference type="EMBL" id="KAF6748500.1"/>
    </source>
</evidence>
<keyword evidence="4" id="KW-1185">Reference proteome</keyword>
<feature type="domain" description="Alpha/beta hydrolase fold-3" evidence="2">
    <location>
        <begin position="49"/>
        <end position="177"/>
    </location>
</feature>
<dbReference type="SUPFAM" id="SSF53474">
    <property type="entry name" value="alpha/beta-Hydrolases"/>
    <property type="match status" value="1"/>
</dbReference>
<protein>
    <submittedName>
        <fullName evidence="3">Alpha/Beta hydrolase protein</fullName>
    </submittedName>
</protein>
<dbReference type="AlphaFoldDB" id="A0A8H6HK33"/>
<dbReference type="PANTHER" id="PTHR48081">
    <property type="entry name" value="AB HYDROLASE SUPERFAMILY PROTEIN C4A8.06C"/>
    <property type="match status" value="1"/>
</dbReference>
<name>A0A8H6HK33_9AGAR</name>
<organism evidence="3 4">
    <name type="scientific">Ephemerocybe angulata</name>
    <dbReference type="NCBI Taxonomy" id="980116"/>
    <lineage>
        <taxon>Eukaryota</taxon>
        <taxon>Fungi</taxon>
        <taxon>Dikarya</taxon>
        <taxon>Basidiomycota</taxon>
        <taxon>Agaricomycotina</taxon>
        <taxon>Agaricomycetes</taxon>
        <taxon>Agaricomycetidae</taxon>
        <taxon>Agaricales</taxon>
        <taxon>Agaricineae</taxon>
        <taxon>Psathyrellaceae</taxon>
        <taxon>Ephemerocybe</taxon>
    </lineage>
</organism>
<dbReference type="InterPro" id="IPR013094">
    <property type="entry name" value="AB_hydrolase_3"/>
</dbReference>
<evidence type="ECO:0000256" key="1">
    <source>
        <dbReference type="ARBA" id="ARBA00022801"/>
    </source>
</evidence>
<sequence length="393" mass="43526">MLKVSLPYKQVDGLAIHFDAYYSSFNLKDDEKVGESGVGGSDTRRLPAVVFFHGGGLTVGDRESWFPQWMHKRFSALGYLFISADYRLLIPSTGHDILADIQDLWTCITHPKLEIDFPPSSESSFIKYQIDRNAIAVAGVSAGGLCAYLCAMHCIEPRPRAILSLYGMGGDFMTPHYLAPKTKPFFQGRDLLDPLDPNLSPFVNSSDTPGTFSSLQVTTGSPLSYHPPTHAFPGYPANPRMLLARLFLQLGTWLDYYLDEHNPSISEALHAILSNTEGSADELDDGLANKLKSVIPARHLSLFPQYAESLKDWPPTLLLHGTEDTAVSINESRNLLRLLTSARRSVDIDRLIEVPGVEHSFDLVPDAEEKYGELFDKVVGVIHSAVTQKHRGN</sequence>
<dbReference type="Pfam" id="PF07859">
    <property type="entry name" value="Abhydrolase_3"/>
    <property type="match status" value="1"/>
</dbReference>
<dbReference type="OrthoDB" id="19653at2759"/>
<proteinExistence type="predicted"/>
<dbReference type="InterPro" id="IPR050300">
    <property type="entry name" value="GDXG_lipolytic_enzyme"/>
</dbReference>
<dbReference type="InterPro" id="IPR029058">
    <property type="entry name" value="AB_hydrolase_fold"/>
</dbReference>
<accession>A0A8H6HK33</accession>
<dbReference type="Gene3D" id="3.40.50.1820">
    <property type="entry name" value="alpha/beta hydrolase"/>
    <property type="match status" value="1"/>
</dbReference>
<dbReference type="EMBL" id="JACGCI010000070">
    <property type="protein sequence ID" value="KAF6748500.1"/>
    <property type="molecule type" value="Genomic_DNA"/>
</dbReference>
<dbReference type="GO" id="GO:0016787">
    <property type="term" value="F:hydrolase activity"/>
    <property type="evidence" value="ECO:0007669"/>
    <property type="project" value="UniProtKB-KW"/>
</dbReference>
<reference evidence="3 4" key="1">
    <citation type="submission" date="2020-07" db="EMBL/GenBank/DDBJ databases">
        <title>Comparative genomics of pyrophilous fungi reveals a link between fire events and developmental genes.</title>
        <authorList>
            <consortium name="DOE Joint Genome Institute"/>
            <person name="Steindorff A.S."/>
            <person name="Carver A."/>
            <person name="Calhoun S."/>
            <person name="Stillman K."/>
            <person name="Liu H."/>
            <person name="Lipzen A."/>
            <person name="Pangilinan J."/>
            <person name="Labutti K."/>
            <person name="Bruns T.D."/>
            <person name="Grigoriev I.V."/>
        </authorList>
    </citation>
    <scope>NUCLEOTIDE SEQUENCE [LARGE SCALE GENOMIC DNA]</scope>
    <source>
        <strain evidence="3 4">CBS 144469</strain>
    </source>
</reference>
<evidence type="ECO:0000313" key="4">
    <source>
        <dbReference type="Proteomes" id="UP000521943"/>
    </source>
</evidence>
<comment type="caution">
    <text evidence="3">The sequence shown here is derived from an EMBL/GenBank/DDBJ whole genome shotgun (WGS) entry which is preliminary data.</text>
</comment>
<keyword evidence="1 3" id="KW-0378">Hydrolase</keyword>
<evidence type="ECO:0000259" key="2">
    <source>
        <dbReference type="Pfam" id="PF07859"/>
    </source>
</evidence>
<dbReference type="Proteomes" id="UP000521943">
    <property type="component" value="Unassembled WGS sequence"/>
</dbReference>